<feature type="transmembrane region" description="Helical" evidence="6">
    <location>
        <begin position="233"/>
        <end position="252"/>
    </location>
</feature>
<keyword evidence="4 6" id="KW-1133">Transmembrane helix</keyword>
<dbReference type="Pfam" id="PF02687">
    <property type="entry name" value="FtsX"/>
    <property type="match status" value="1"/>
</dbReference>
<feature type="domain" description="ABC3 transporter permease C-terminal" evidence="7">
    <location>
        <begin position="62"/>
        <end position="179"/>
    </location>
</feature>
<feature type="transmembrane region" description="Helical" evidence="6">
    <location>
        <begin position="155"/>
        <end position="175"/>
    </location>
</feature>
<name>A0A556PQ58_9BACI</name>
<evidence type="ECO:0000256" key="2">
    <source>
        <dbReference type="ARBA" id="ARBA00022475"/>
    </source>
</evidence>
<comment type="caution">
    <text evidence="8">The sequence shown here is derived from an EMBL/GenBank/DDBJ whole genome shotgun (WGS) entry which is preliminary data.</text>
</comment>
<sequence length="656" mass="74352">MNVNQLIYRNLKNNLKNYYLYVFALIFSVSIYFAFVTLQYDASMDPATGTIKGQAAVRAGTIVLILIVSVFLIYANNLFIKRRSNEIALFQLIGMTKGKVFRLLTIENLILYLVSLAIGIGVGFSISKLMVMIVYKLTDVNDIATLHFSTEALSQTLIVFSVIYLLIMFVNYLFIKKESILSLFTIQQSTEMKVKRLSIFQVLLGLLGIGFIISGYVVSQQLFSGDFGTVNELFYAMAFILGAVILGTYLFYKGSVTFILQLIRKSHKGYLSINQVLSISSIMFRMKSNALLLTIITTVSALAIGLLSLSYISYYSAEKQAENFVINDFSLVNEESYNQFTSILEENNIDYQVNQIEVFNVELDASGIMDFNYNEDASVTMDPSELQLPIVSDESIEGIDVDENHFLLSGYSDFLQRFMSFKNSGEATLKTKSEEFSMKFLGLNREYYVSSYFTNGGGMPIAIVDEAKYEQLKADLDPELQHRSQDGGAITFRGVDVSERDIEKANELFLTEEIDQWAGNDSQQNMARNQKMNMGLIMFIVGFLGLTFLVTSGCILYFKQMDESENEKPSYTILRKLGFTQWDLIKGIQLKQFFNFGIPLFVGLLHSYFAVQSGWFFFGTEVWTPMLIVMSLYAVLYSLFGLLSVLYYKKIIQEAL</sequence>
<keyword evidence="2 6" id="KW-1003">Cell membrane</keyword>
<dbReference type="GO" id="GO:0005886">
    <property type="term" value="C:plasma membrane"/>
    <property type="evidence" value="ECO:0007669"/>
    <property type="project" value="UniProtKB-SubCell"/>
</dbReference>
<dbReference type="InterPro" id="IPR052536">
    <property type="entry name" value="ABC-4_Integral_Memb_Prot"/>
</dbReference>
<dbReference type="InterPro" id="IPR027022">
    <property type="entry name" value="ABC_permease_BceB-typ"/>
</dbReference>
<dbReference type="GO" id="GO:0055085">
    <property type="term" value="P:transmembrane transport"/>
    <property type="evidence" value="ECO:0007669"/>
    <property type="project" value="UniProtKB-UniRule"/>
</dbReference>
<evidence type="ECO:0000256" key="5">
    <source>
        <dbReference type="ARBA" id="ARBA00023136"/>
    </source>
</evidence>
<keyword evidence="9" id="KW-1185">Reference proteome</keyword>
<feature type="transmembrane region" description="Helical" evidence="6">
    <location>
        <begin position="534"/>
        <end position="558"/>
    </location>
</feature>
<keyword evidence="6" id="KW-0813">Transport</keyword>
<feature type="transmembrane region" description="Helical" evidence="6">
    <location>
        <begin position="55"/>
        <end position="75"/>
    </location>
</feature>
<reference evidence="8 9" key="1">
    <citation type="submission" date="2019-07" db="EMBL/GenBank/DDBJ databases">
        <title>Allobacillus sp. nov. SKP isolated from shrimp paste of Euphausiacea.</title>
        <authorList>
            <person name="Kanchanasin P."/>
            <person name="Tanasupawat S."/>
            <person name="Shi W."/>
            <person name="Wu L."/>
            <person name="Ma J."/>
        </authorList>
    </citation>
    <scope>NUCLEOTIDE SEQUENCE [LARGE SCALE GENOMIC DNA]</scope>
    <source>
        <strain evidence="8 9">SKP4-8</strain>
    </source>
</reference>
<dbReference type="PANTHER" id="PTHR46795">
    <property type="entry name" value="ABC TRANSPORTER PERMEASE-RELATED-RELATED"/>
    <property type="match status" value="1"/>
</dbReference>
<dbReference type="EMBL" id="VMHE01000004">
    <property type="protein sequence ID" value="TSJ66499.1"/>
    <property type="molecule type" value="Genomic_DNA"/>
</dbReference>
<dbReference type="OrthoDB" id="1705903at2"/>
<dbReference type="InterPro" id="IPR003838">
    <property type="entry name" value="ABC3_permease_C"/>
</dbReference>
<comment type="similarity">
    <text evidence="6">Belongs to the ABC-4 integral membrane protein family.</text>
</comment>
<gene>
    <name evidence="8" type="ORF">FPQ13_04375</name>
</gene>
<dbReference type="PIRSF" id="PIRSF018968">
    <property type="entry name" value="ABC_permease_BceB"/>
    <property type="match status" value="1"/>
</dbReference>
<evidence type="ECO:0000256" key="1">
    <source>
        <dbReference type="ARBA" id="ARBA00004651"/>
    </source>
</evidence>
<dbReference type="AlphaFoldDB" id="A0A556PQ58"/>
<keyword evidence="3 6" id="KW-0812">Transmembrane</keyword>
<feature type="transmembrane region" description="Helical" evidence="6">
    <location>
        <begin position="290"/>
        <end position="314"/>
    </location>
</feature>
<proteinExistence type="inferred from homology"/>
<keyword evidence="5 6" id="KW-0472">Membrane</keyword>
<evidence type="ECO:0000256" key="4">
    <source>
        <dbReference type="ARBA" id="ARBA00022989"/>
    </source>
</evidence>
<accession>A0A556PQ58</accession>
<feature type="transmembrane region" description="Helical" evidence="6">
    <location>
        <begin position="593"/>
        <end position="611"/>
    </location>
</feature>
<feature type="transmembrane region" description="Helical" evidence="6">
    <location>
        <begin position="109"/>
        <end position="135"/>
    </location>
</feature>
<dbReference type="Proteomes" id="UP000316425">
    <property type="component" value="Unassembled WGS sequence"/>
</dbReference>
<feature type="transmembrane region" description="Helical" evidence="6">
    <location>
        <begin position="18"/>
        <end position="35"/>
    </location>
</feature>
<feature type="transmembrane region" description="Helical" evidence="6">
    <location>
        <begin position="196"/>
        <end position="218"/>
    </location>
</feature>
<dbReference type="RefSeq" id="WP_144088106.1">
    <property type="nucleotide sequence ID" value="NZ_VMHE01000004.1"/>
</dbReference>
<comment type="subcellular location">
    <subcellularLocation>
        <location evidence="1 6">Cell membrane</location>
        <topology evidence="1 6">Multi-pass membrane protein</topology>
    </subcellularLocation>
</comment>
<evidence type="ECO:0000313" key="8">
    <source>
        <dbReference type="EMBL" id="TSJ66499.1"/>
    </source>
</evidence>
<dbReference type="PANTHER" id="PTHR46795:SF3">
    <property type="entry name" value="ABC TRANSPORTER PERMEASE"/>
    <property type="match status" value="1"/>
</dbReference>
<evidence type="ECO:0000256" key="3">
    <source>
        <dbReference type="ARBA" id="ARBA00022692"/>
    </source>
</evidence>
<protein>
    <submittedName>
        <fullName evidence="8">ABC transporter permease</fullName>
    </submittedName>
</protein>
<feature type="transmembrane region" description="Helical" evidence="6">
    <location>
        <begin position="623"/>
        <end position="648"/>
    </location>
</feature>
<evidence type="ECO:0000259" key="7">
    <source>
        <dbReference type="Pfam" id="PF02687"/>
    </source>
</evidence>
<evidence type="ECO:0000313" key="9">
    <source>
        <dbReference type="Proteomes" id="UP000316425"/>
    </source>
</evidence>
<evidence type="ECO:0000256" key="6">
    <source>
        <dbReference type="PIRNR" id="PIRNR018968"/>
    </source>
</evidence>
<organism evidence="8 9">
    <name type="scientific">Allobacillus salarius</name>
    <dbReference type="NCBI Taxonomy" id="1955272"/>
    <lineage>
        <taxon>Bacteria</taxon>
        <taxon>Bacillati</taxon>
        <taxon>Bacillota</taxon>
        <taxon>Bacilli</taxon>
        <taxon>Bacillales</taxon>
        <taxon>Bacillaceae</taxon>
        <taxon>Allobacillus</taxon>
    </lineage>
</organism>